<dbReference type="KEGG" id="acad:UA74_26890"/>
<dbReference type="SUPFAM" id="SSF46955">
    <property type="entry name" value="Putative DNA-binding domain"/>
    <property type="match status" value="1"/>
</dbReference>
<accession>A0AAC9LGG4</accession>
<dbReference type="Proteomes" id="UP000185511">
    <property type="component" value="Chromosome"/>
</dbReference>
<evidence type="ECO:0000313" key="2">
    <source>
        <dbReference type="EMBL" id="APU17383.1"/>
    </source>
</evidence>
<dbReference type="GO" id="GO:0003677">
    <property type="term" value="F:DNA binding"/>
    <property type="evidence" value="ECO:0007669"/>
    <property type="project" value="UniProtKB-KW"/>
</dbReference>
<dbReference type="EMBL" id="CP016076">
    <property type="protein sequence ID" value="APU17383.1"/>
    <property type="molecule type" value="Genomic_DNA"/>
</dbReference>
<dbReference type="NCBIfam" id="TIGR01764">
    <property type="entry name" value="excise"/>
    <property type="match status" value="1"/>
</dbReference>
<evidence type="ECO:0000259" key="1">
    <source>
        <dbReference type="Pfam" id="PF12728"/>
    </source>
</evidence>
<keyword evidence="2" id="KW-0238">DNA-binding</keyword>
<reference evidence="3" key="1">
    <citation type="submission" date="2016-06" db="EMBL/GenBank/DDBJ databases">
        <title>Complete genome sequence of Actinoalloteichus fjordicus DSM 46855 (=ADI127-17), type strain of the new species Actinoalloteichus fjordicus.</title>
        <authorList>
            <person name="Ruckert C."/>
            <person name="Nouioui I."/>
            <person name="Willmese J."/>
            <person name="van Wezel G."/>
            <person name="Klenk H.-P."/>
            <person name="Kalinowski J."/>
            <person name="Zotchev S.B."/>
        </authorList>
    </citation>
    <scope>NUCLEOTIDE SEQUENCE [LARGE SCALE GENOMIC DNA]</scope>
    <source>
        <strain evidence="3">ADI127-7</strain>
    </source>
</reference>
<dbReference type="InterPro" id="IPR041657">
    <property type="entry name" value="HTH_17"/>
</dbReference>
<dbReference type="InterPro" id="IPR010093">
    <property type="entry name" value="SinI_DNA-bd"/>
</dbReference>
<organism evidence="2 3">
    <name type="scientific">Actinoalloteichus fjordicus</name>
    <dbReference type="NCBI Taxonomy" id="1612552"/>
    <lineage>
        <taxon>Bacteria</taxon>
        <taxon>Bacillati</taxon>
        <taxon>Actinomycetota</taxon>
        <taxon>Actinomycetes</taxon>
        <taxon>Pseudonocardiales</taxon>
        <taxon>Pseudonocardiaceae</taxon>
        <taxon>Actinoalloteichus</taxon>
    </lineage>
</organism>
<name>A0AAC9LGG4_9PSEU</name>
<dbReference type="RefSeq" id="WP_075742737.1">
    <property type="nucleotide sequence ID" value="NZ_CP016076.1"/>
</dbReference>
<gene>
    <name evidence="2" type="ORF">UA74_26890</name>
</gene>
<sequence length="160" mass="17579">MTAVLDGHTVLPPSDDDTDANLRQLALILEEPAHQGEHAELIGPDGSRVTLPADLHGVLRDTVAALSAGLAVTIAPRHAVLTTQQAADLLHISRPTLIKLLEEEKIPYTRPGRHRRIRLADVLEYEEGTRQARRETLGELTHTASEDGTADDIDHFIRTR</sequence>
<keyword evidence="3" id="KW-1185">Reference proteome</keyword>
<evidence type="ECO:0000313" key="3">
    <source>
        <dbReference type="Proteomes" id="UP000185511"/>
    </source>
</evidence>
<dbReference type="Pfam" id="PF12728">
    <property type="entry name" value="HTH_17"/>
    <property type="match status" value="1"/>
</dbReference>
<proteinExistence type="predicted"/>
<dbReference type="InterPro" id="IPR009061">
    <property type="entry name" value="DNA-bd_dom_put_sf"/>
</dbReference>
<dbReference type="AlphaFoldDB" id="A0AAC9LGG4"/>
<feature type="domain" description="Helix-turn-helix" evidence="1">
    <location>
        <begin position="80"/>
        <end position="127"/>
    </location>
</feature>
<protein>
    <submittedName>
        <fullName evidence="2">DNA-binding protein, excisionase family</fullName>
    </submittedName>
</protein>